<protein>
    <recommendedName>
        <fullName evidence="3">STAS/SEC14 domain-containing protein</fullName>
    </recommendedName>
</protein>
<evidence type="ECO:0000313" key="1">
    <source>
        <dbReference type="EMBL" id="MBO2007926.1"/>
    </source>
</evidence>
<keyword evidence="2" id="KW-1185">Reference proteome</keyword>
<name>A0ABS3Q9W4_9BACT</name>
<gene>
    <name evidence="1" type="ORF">J4E00_02620</name>
</gene>
<sequence length="143" mass="15947">MNLPSRTPETLFFQNAAGKLYYQPGGFVRLSWSADRAPFDVLKAYYAQVLALMQSTGTRKILSEHGQRSPLSGPAQQWLTGEWIPQAIREARARYCAIVEGSDPMHRLSTQSVVSSSPSGLIFQRFNTIEAAENWLLAVDLSK</sequence>
<dbReference type="RefSeq" id="WP_208173450.1">
    <property type="nucleotide sequence ID" value="NZ_JAGETZ010000001.1"/>
</dbReference>
<dbReference type="Proteomes" id="UP000664369">
    <property type="component" value="Unassembled WGS sequence"/>
</dbReference>
<dbReference type="EMBL" id="JAGETZ010000001">
    <property type="protein sequence ID" value="MBO2007926.1"/>
    <property type="molecule type" value="Genomic_DNA"/>
</dbReference>
<reference evidence="1 2" key="1">
    <citation type="submission" date="2021-03" db="EMBL/GenBank/DDBJ databases">
        <authorList>
            <person name="Kim M.K."/>
        </authorList>
    </citation>
    <scope>NUCLEOTIDE SEQUENCE [LARGE SCALE GENOMIC DNA]</scope>
    <source>
        <strain evidence="1 2">BT442</strain>
    </source>
</reference>
<organism evidence="1 2">
    <name type="scientific">Hymenobacter negativus</name>
    <dbReference type="NCBI Taxonomy" id="2795026"/>
    <lineage>
        <taxon>Bacteria</taxon>
        <taxon>Pseudomonadati</taxon>
        <taxon>Bacteroidota</taxon>
        <taxon>Cytophagia</taxon>
        <taxon>Cytophagales</taxon>
        <taxon>Hymenobacteraceae</taxon>
        <taxon>Hymenobacter</taxon>
    </lineage>
</organism>
<evidence type="ECO:0000313" key="2">
    <source>
        <dbReference type="Proteomes" id="UP000664369"/>
    </source>
</evidence>
<accession>A0ABS3Q9W4</accession>
<proteinExistence type="predicted"/>
<evidence type="ECO:0008006" key="3">
    <source>
        <dbReference type="Google" id="ProtNLM"/>
    </source>
</evidence>
<comment type="caution">
    <text evidence="1">The sequence shown here is derived from an EMBL/GenBank/DDBJ whole genome shotgun (WGS) entry which is preliminary data.</text>
</comment>